<feature type="compositionally biased region" description="Polar residues" evidence="6">
    <location>
        <begin position="83"/>
        <end position="96"/>
    </location>
</feature>
<sequence>MEIIRQVARPVILEQATQEPVDQHQAGMEAGDVELKKQTTQAKRLGNAELKSHPQLNSVKGALQTLQPDQLLKLLKSTINTVNGNTPRTNLDNQDIPQLKSPVSREPATAKSGSEAKLSASAWATALLGKVMQLTNETSMSNLLAQLQGINAMMDGAANAYSEMAAQLEQQGTQWASDADALKAAQQQADALSQDVGKAQSALDDAQRKLAALEAEAAKQDPVSEELQGKIDAAKTAVNAAQANLTQATTTYNNFANKTLNPAIAAEKSSRSALDATQAKSQKMVDSFSPQQQSTIEQRRKEADAESKTLTFLMALMAQLINKSSSDDLQASAELKQKLAEAAAKDAEKKAKEYEEEVRKAEEMQKTMGCIGKVLGWIVTAVSFAAAAFTGGASLALAAVGLALAIGDEISQAVTGRSFMADAMQPLMDAIVKPLMEMMGKIFSAILQSFGVDKDTADMVGQILGAIAAAAVLVAGVMVAGSVMSKVFGTVMKKIGVDVAEEASKTMAKNVAVEVEKEVVKDVTKNVVRTAVKEVAEEVAQEVAEKATKSTMQKLMDSAIGQVIKRLSKGFGRSLGADELQMAKVSNYSQKAVVGLSVVNTSSQAAVGIVAASMLLEASKIRAEMMKDAALQDLLNEMMNRAIDSFTHRMESVSEIVRNISTVAENQAQAGKYITKQMSAVAG</sequence>
<evidence type="ECO:0000256" key="3">
    <source>
        <dbReference type="ARBA" id="ARBA00023026"/>
    </source>
</evidence>
<feature type="transmembrane region" description="Helical" evidence="7">
    <location>
        <begin position="459"/>
        <end position="484"/>
    </location>
</feature>
<organism evidence="9 10">
    <name type="scientific">Cedecea neteri</name>
    <dbReference type="NCBI Taxonomy" id="158822"/>
    <lineage>
        <taxon>Bacteria</taxon>
        <taxon>Pseudomonadati</taxon>
        <taxon>Pseudomonadota</taxon>
        <taxon>Gammaproteobacteria</taxon>
        <taxon>Enterobacterales</taxon>
        <taxon>Enterobacteriaceae</taxon>
        <taxon>Cedecea</taxon>
    </lineage>
</organism>
<feature type="domain" description="Translocator protein BipB-like C-terminal" evidence="8">
    <location>
        <begin position="313"/>
        <end position="677"/>
    </location>
</feature>
<keyword evidence="3" id="KW-0843">Virulence</keyword>
<dbReference type="PRINTS" id="PR01375">
    <property type="entry name" value="BACINVASINB"/>
</dbReference>
<dbReference type="EMBL" id="CP009451">
    <property type="protein sequence ID" value="AIR07306.1"/>
    <property type="molecule type" value="Genomic_DNA"/>
</dbReference>
<dbReference type="InterPro" id="IPR003895">
    <property type="entry name" value="T3SS_SctE/BipB"/>
</dbReference>
<protein>
    <submittedName>
        <fullName evidence="9">Type III secretion system protein</fullName>
    </submittedName>
</protein>
<evidence type="ECO:0000256" key="1">
    <source>
        <dbReference type="ARBA" id="ARBA00004301"/>
    </source>
</evidence>
<reference evidence="9 10" key="1">
    <citation type="submission" date="2014-09" db="EMBL/GenBank/DDBJ databases">
        <title>Cedecea neteri SSMD04 Genome Sequencing.</title>
        <authorList>
            <person name="Tan J.-Y."/>
        </authorList>
    </citation>
    <scope>NUCLEOTIDE SEQUENCE [LARGE SCALE GENOMIC DNA]</scope>
    <source>
        <strain evidence="9 10">SSMD04</strain>
    </source>
</reference>
<comment type="subcellular location">
    <subcellularLocation>
        <location evidence="1">Host membrane</location>
        <topology evidence="1">Multi-pass membrane protein</topology>
    </subcellularLocation>
</comment>
<feature type="coiled-coil region" evidence="5">
    <location>
        <begin position="337"/>
        <end position="367"/>
    </location>
</feature>
<evidence type="ECO:0000256" key="6">
    <source>
        <dbReference type="SAM" id="MobiDB-lite"/>
    </source>
</evidence>
<gene>
    <name evidence="9" type="ORF">JT31_22620</name>
</gene>
<comment type="similarity">
    <text evidence="4">Belongs to the SctE/SipB/YopB family.</text>
</comment>
<feature type="region of interest" description="Disordered" evidence="6">
    <location>
        <begin position="83"/>
        <end position="114"/>
    </location>
</feature>
<evidence type="ECO:0000259" key="8">
    <source>
        <dbReference type="Pfam" id="PF04888"/>
    </source>
</evidence>
<keyword evidence="7" id="KW-1133">Transmembrane helix</keyword>
<evidence type="ECO:0000256" key="4">
    <source>
        <dbReference type="ARBA" id="ARBA00035640"/>
    </source>
</evidence>
<dbReference type="AlphaFoldDB" id="A0A089Q7M8"/>
<feature type="coiled-coil region" evidence="5">
    <location>
        <begin position="182"/>
        <end position="244"/>
    </location>
</feature>
<dbReference type="Pfam" id="PF04888">
    <property type="entry name" value="SseC"/>
    <property type="match status" value="1"/>
</dbReference>
<dbReference type="InterPro" id="IPR006972">
    <property type="entry name" value="BipB-like_C"/>
</dbReference>
<keyword evidence="5" id="KW-0175">Coiled coil</keyword>
<keyword evidence="10" id="KW-1185">Reference proteome</keyword>
<dbReference type="Proteomes" id="UP000029481">
    <property type="component" value="Chromosome"/>
</dbReference>
<name>A0A089Q7M8_9ENTR</name>
<dbReference type="Gene3D" id="1.20.120.330">
    <property type="entry name" value="Nucleotidyltransferases domain 2"/>
    <property type="match status" value="2"/>
</dbReference>
<dbReference type="OrthoDB" id="6623144at2"/>
<feature type="transmembrane region" description="Helical" evidence="7">
    <location>
        <begin position="374"/>
        <end position="406"/>
    </location>
</feature>
<keyword evidence="2" id="KW-1043">Host membrane</keyword>
<dbReference type="GO" id="GO:0016020">
    <property type="term" value="C:membrane"/>
    <property type="evidence" value="ECO:0007669"/>
    <property type="project" value="InterPro"/>
</dbReference>
<proteinExistence type="inferred from homology"/>
<evidence type="ECO:0000256" key="5">
    <source>
        <dbReference type="SAM" id="Coils"/>
    </source>
</evidence>
<evidence type="ECO:0000256" key="2">
    <source>
        <dbReference type="ARBA" id="ARBA00022870"/>
    </source>
</evidence>
<dbReference type="GO" id="GO:0005576">
    <property type="term" value="C:extracellular region"/>
    <property type="evidence" value="ECO:0007669"/>
    <property type="project" value="InterPro"/>
</dbReference>
<evidence type="ECO:0000313" key="10">
    <source>
        <dbReference type="Proteomes" id="UP000029481"/>
    </source>
</evidence>
<keyword evidence="7" id="KW-0472">Membrane</keyword>
<dbReference type="GO" id="GO:0033644">
    <property type="term" value="C:host cell membrane"/>
    <property type="evidence" value="ECO:0007669"/>
    <property type="project" value="UniProtKB-SubCell"/>
</dbReference>
<dbReference type="RefSeq" id="WP_038482342.1">
    <property type="nucleotide sequence ID" value="NZ_CP009451.1"/>
</dbReference>
<keyword evidence="7" id="KW-0812">Transmembrane</keyword>
<feature type="region of interest" description="Disordered" evidence="6">
    <location>
        <begin position="271"/>
        <end position="302"/>
    </location>
</feature>
<evidence type="ECO:0000256" key="7">
    <source>
        <dbReference type="SAM" id="Phobius"/>
    </source>
</evidence>
<evidence type="ECO:0000313" key="9">
    <source>
        <dbReference type="EMBL" id="AIR07306.1"/>
    </source>
</evidence>
<accession>A0A089Q7M8</accession>
<dbReference type="KEGG" id="cnt:JT31_22620"/>